<accession>A0A3Q4EC83</accession>
<dbReference type="Bgee" id="ENSMUSG00000024013">
    <property type="expression patterns" value="Expressed in ear vesicle and 138 other cell types or tissues"/>
</dbReference>
<dbReference type="AGR" id="MGI:1347084"/>
<sequence length="55" mass="6504">MERACEKQDSVCNLVAVFENNRNLRRRGSCESFWRRSRPMWLACTCLTRCSSRSC</sequence>
<dbReference type="GeneTree" id="ENSGT00940000161251"/>
<gene>
    <name evidence="1 2" type="primary">Fgd2</name>
</gene>
<evidence type="ECO:0000313" key="1">
    <source>
        <dbReference type="Ensembl" id="ENSMUSP00000157333.2"/>
    </source>
</evidence>
<dbReference type="Ensembl" id="ENSMUST00000234163.2">
    <property type="protein sequence ID" value="ENSMUSP00000157333.2"/>
    <property type="gene ID" value="ENSMUSG00000024013.16"/>
</dbReference>
<dbReference type="Antibodypedia" id="29766">
    <property type="antibodies" value="61 antibodies from 16 providers"/>
</dbReference>
<reference evidence="1" key="4">
    <citation type="submission" date="2025-09" db="UniProtKB">
        <authorList>
            <consortium name="Ensembl"/>
        </authorList>
    </citation>
    <scope>IDENTIFICATION</scope>
    <source>
        <strain evidence="1">C57BL/6J</strain>
    </source>
</reference>
<dbReference type="Proteomes" id="UP000000589">
    <property type="component" value="Chromosome 17"/>
</dbReference>
<reference evidence="1" key="3">
    <citation type="submission" date="2025-08" db="UniProtKB">
        <authorList>
            <consortium name="Ensembl"/>
        </authorList>
    </citation>
    <scope>IDENTIFICATION</scope>
    <source>
        <strain evidence="1">C57BL/6J</strain>
    </source>
</reference>
<name>A0A3Q4EC83_MOUSE</name>
<keyword evidence="3" id="KW-1185">Reference proteome</keyword>
<dbReference type="ExpressionAtlas" id="A0A3Q4EC83">
    <property type="expression patterns" value="baseline and differential"/>
</dbReference>
<evidence type="ECO:0007829" key="4">
    <source>
        <dbReference type="ProteomicsDB" id="A0A3Q4EC83"/>
    </source>
</evidence>
<protein>
    <submittedName>
        <fullName evidence="1">FYVE, RhoGEF and PH domain containing 2</fullName>
    </submittedName>
</protein>
<dbReference type="AlphaFoldDB" id="A0A3Q4EC83"/>
<dbReference type="VEuPathDB" id="HostDB:ENSMUSG00000024013"/>
<reference evidence="1 3" key="2">
    <citation type="journal article" date="2011" name="PLoS Biol.">
        <title>Modernizing reference genome assemblies.</title>
        <authorList>
            <person name="Church D.M."/>
            <person name="Schneider V.A."/>
            <person name="Graves T."/>
            <person name="Auger K."/>
            <person name="Cunningham F."/>
            <person name="Bouk N."/>
            <person name="Chen H.C."/>
            <person name="Agarwala R."/>
            <person name="McLaren W.M."/>
            <person name="Ritchie G.R."/>
            <person name="Albracht D."/>
            <person name="Kremitzki M."/>
            <person name="Rock S."/>
            <person name="Kotkiewicz H."/>
            <person name="Kremitzki C."/>
            <person name="Wollam A."/>
            <person name="Trani L."/>
            <person name="Fulton L."/>
            <person name="Fulton R."/>
            <person name="Matthews L."/>
            <person name="Whitehead S."/>
            <person name="Chow W."/>
            <person name="Torrance J."/>
            <person name="Dunn M."/>
            <person name="Harden G."/>
            <person name="Threadgold G."/>
            <person name="Wood J."/>
            <person name="Collins J."/>
            <person name="Heath P."/>
            <person name="Griffiths G."/>
            <person name="Pelan S."/>
            <person name="Grafham D."/>
            <person name="Eichler E.E."/>
            <person name="Weinstock G."/>
            <person name="Mardis E.R."/>
            <person name="Wilson R.K."/>
            <person name="Howe K."/>
            <person name="Flicek P."/>
            <person name="Hubbard T."/>
        </authorList>
    </citation>
    <scope>NUCLEOTIDE SEQUENCE [LARGE SCALE GENOMIC DNA]</scope>
    <source>
        <strain evidence="1 3">C57BL/6J</strain>
    </source>
</reference>
<keyword evidence="4" id="KW-1267">Proteomics identification</keyword>
<evidence type="ECO:0000313" key="3">
    <source>
        <dbReference type="Proteomes" id="UP000000589"/>
    </source>
</evidence>
<reference evidence="1 3" key="1">
    <citation type="journal article" date="2009" name="PLoS Biol.">
        <title>Lineage-specific biology revealed by a finished genome assembly of the mouse.</title>
        <authorList>
            <consortium name="Mouse Genome Sequencing Consortium"/>
            <person name="Church D.M."/>
            <person name="Goodstadt L."/>
            <person name="Hillier L.W."/>
            <person name="Zody M.C."/>
            <person name="Goldstein S."/>
            <person name="She X."/>
            <person name="Bult C.J."/>
            <person name="Agarwala R."/>
            <person name="Cherry J.L."/>
            <person name="DiCuccio M."/>
            <person name="Hlavina W."/>
            <person name="Kapustin Y."/>
            <person name="Meric P."/>
            <person name="Maglott D."/>
            <person name="Birtle Z."/>
            <person name="Marques A.C."/>
            <person name="Graves T."/>
            <person name="Zhou S."/>
            <person name="Teague B."/>
            <person name="Potamousis K."/>
            <person name="Churas C."/>
            <person name="Place M."/>
            <person name="Herschleb J."/>
            <person name="Runnheim R."/>
            <person name="Forrest D."/>
            <person name="Amos-Landgraf J."/>
            <person name="Schwartz D.C."/>
            <person name="Cheng Z."/>
            <person name="Lindblad-Toh K."/>
            <person name="Eichler E.E."/>
            <person name="Ponting C.P."/>
        </authorList>
    </citation>
    <scope>NUCLEOTIDE SEQUENCE [LARGE SCALE GENOMIC DNA]</scope>
    <source>
        <strain evidence="1 3">C57BL/6J</strain>
    </source>
</reference>
<proteinExistence type="evidence at protein level"/>
<evidence type="ECO:0000313" key="2">
    <source>
        <dbReference type="MGI" id="MGI:1347084"/>
    </source>
</evidence>
<organism evidence="1 3">
    <name type="scientific">Mus musculus</name>
    <name type="common">Mouse</name>
    <dbReference type="NCBI Taxonomy" id="10090"/>
    <lineage>
        <taxon>Eukaryota</taxon>
        <taxon>Metazoa</taxon>
        <taxon>Chordata</taxon>
        <taxon>Craniata</taxon>
        <taxon>Vertebrata</taxon>
        <taxon>Euteleostomi</taxon>
        <taxon>Mammalia</taxon>
        <taxon>Eutheria</taxon>
        <taxon>Euarchontoglires</taxon>
        <taxon>Glires</taxon>
        <taxon>Rodentia</taxon>
        <taxon>Myomorpha</taxon>
        <taxon>Muroidea</taxon>
        <taxon>Muridae</taxon>
        <taxon>Murinae</taxon>
        <taxon>Mus</taxon>
        <taxon>Mus</taxon>
    </lineage>
</organism>
<dbReference type="MGI" id="MGI:1347084">
    <property type="gene designation" value="Fgd2"/>
</dbReference>